<dbReference type="PRINTS" id="PR00421">
    <property type="entry name" value="THIOREDOXIN"/>
</dbReference>
<dbReference type="CDD" id="cd02947">
    <property type="entry name" value="TRX_family"/>
    <property type="match status" value="1"/>
</dbReference>
<evidence type="ECO:0000256" key="2">
    <source>
        <dbReference type="ARBA" id="ARBA00038353"/>
    </source>
</evidence>
<proteinExistence type="inferred from homology"/>
<comment type="caution">
    <text evidence="6">The sequence shown here is derived from an EMBL/GenBank/DDBJ whole genome shotgun (WGS) entry which is preliminary data.</text>
</comment>
<comment type="similarity">
    <text evidence="2">Belongs to the thioredoxin family. Plant H-type subfamily.</text>
</comment>
<dbReference type="SUPFAM" id="SSF52833">
    <property type="entry name" value="Thioredoxin-like"/>
    <property type="match status" value="1"/>
</dbReference>
<gene>
    <name evidence="6" type="ORF">PHJA_001082500</name>
</gene>
<dbReference type="InterPro" id="IPR050620">
    <property type="entry name" value="Thioredoxin_H-type-like"/>
</dbReference>
<dbReference type="InterPro" id="IPR036249">
    <property type="entry name" value="Thioredoxin-like_sf"/>
</dbReference>
<keyword evidence="1 4" id="KW-1015">Disulfide bond</keyword>
<dbReference type="PROSITE" id="PS51352">
    <property type="entry name" value="THIOREDOXIN_2"/>
    <property type="match status" value="1"/>
</dbReference>
<keyword evidence="4" id="KW-0676">Redox-active center</keyword>
<feature type="domain" description="Thioredoxin" evidence="5">
    <location>
        <begin position="1"/>
        <end position="102"/>
    </location>
</feature>
<protein>
    <recommendedName>
        <fullName evidence="3">Thioredoxin</fullName>
    </recommendedName>
</protein>
<dbReference type="PIRSF" id="PIRSF000077">
    <property type="entry name" value="Thioredoxin"/>
    <property type="match status" value="1"/>
</dbReference>
<sequence length="104" mass="11750">MEKWEKETSEANSNGKIVVVNFSASWCSPCRQIAPAYRELADKYSSHISFLTVDVDELVEFSTSWDIQATPTFFLMRDGRQVDKVVGANKAELQKKIATICELT</sequence>
<dbReference type="AlphaFoldDB" id="A0A830BWQ5"/>
<evidence type="ECO:0000313" key="7">
    <source>
        <dbReference type="Proteomes" id="UP000653305"/>
    </source>
</evidence>
<dbReference type="InterPro" id="IPR013766">
    <property type="entry name" value="Thioredoxin_domain"/>
</dbReference>
<evidence type="ECO:0000313" key="6">
    <source>
        <dbReference type="EMBL" id="GFP89388.1"/>
    </source>
</evidence>
<dbReference type="Proteomes" id="UP000653305">
    <property type="component" value="Unassembled WGS sequence"/>
</dbReference>
<dbReference type="PANTHER" id="PTHR10438">
    <property type="entry name" value="THIOREDOXIN"/>
    <property type="match status" value="1"/>
</dbReference>
<feature type="disulfide bond" description="Redox-active" evidence="4">
    <location>
        <begin position="27"/>
        <end position="30"/>
    </location>
</feature>
<name>A0A830BWQ5_9LAMI</name>
<dbReference type="Gene3D" id="3.40.30.10">
    <property type="entry name" value="Glutaredoxin"/>
    <property type="match status" value="1"/>
</dbReference>
<keyword evidence="7" id="KW-1185">Reference proteome</keyword>
<reference evidence="6" key="1">
    <citation type="submission" date="2020-07" db="EMBL/GenBank/DDBJ databases">
        <title>Ethylene signaling mediates host invasion by parasitic plants.</title>
        <authorList>
            <person name="Yoshida S."/>
        </authorList>
    </citation>
    <scope>NUCLEOTIDE SEQUENCE</scope>
    <source>
        <strain evidence="6">Okayama</strain>
    </source>
</reference>
<dbReference type="InterPro" id="IPR005746">
    <property type="entry name" value="Thioredoxin"/>
</dbReference>
<accession>A0A830BWQ5</accession>
<dbReference type="OrthoDB" id="2121326at2759"/>
<dbReference type="PANTHER" id="PTHR10438:SF394">
    <property type="entry name" value="THIOREDOXIN-LIKE PROTEIN CXXS2-RELATED"/>
    <property type="match status" value="1"/>
</dbReference>
<dbReference type="GO" id="GO:0015035">
    <property type="term" value="F:protein-disulfide reductase activity"/>
    <property type="evidence" value="ECO:0007669"/>
    <property type="project" value="InterPro"/>
</dbReference>
<evidence type="ECO:0000256" key="4">
    <source>
        <dbReference type="PIRSR" id="PIRSR000077-4"/>
    </source>
</evidence>
<dbReference type="EMBL" id="BMAC01000189">
    <property type="protein sequence ID" value="GFP89388.1"/>
    <property type="molecule type" value="Genomic_DNA"/>
</dbReference>
<evidence type="ECO:0000256" key="3">
    <source>
        <dbReference type="PIRNR" id="PIRNR000077"/>
    </source>
</evidence>
<evidence type="ECO:0000256" key="1">
    <source>
        <dbReference type="ARBA" id="ARBA00023157"/>
    </source>
</evidence>
<evidence type="ECO:0000259" key="5">
    <source>
        <dbReference type="PROSITE" id="PS51352"/>
    </source>
</evidence>
<organism evidence="6 7">
    <name type="scientific">Phtheirospermum japonicum</name>
    <dbReference type="NCBI Taxonomy" id="374723"/>
    <lineage>
        <taxon>Eukaryota</taxon>
        <taxon>Viridiplantae</taxon>
        <taxon>Streptophyta</taxon>
        <taxon>Embryophyta</taxon>
        <taxon>Tracheophyta</taxon>
        <taxon>Spermatophyta</taxon>
        <taxon>Magnoliopsida</taxon>
        <taxon>eudicotyledons</taxon>
        <taxon>Gunneridae</taxon>
        <taxon>Pentapetalae</taxon>
        <taxon>asterids</taxon>
        <taxon>lamiids</taxon>
        <taxon>Lamiales</taxon>
        <taxon>Orobanchaceae</taxon>
        <taxon>Orobanchaceae incertae sedis</taxon>
        <taxon>Phtheirospermum</taxon>
    </lineage>
</organism>
<dbReference type="Pfam" id="PF00085">
    <property type="entry name" value="Thioredoxin"/>
    <property type="match status" value="1"/>
</dbReference>